<keyword evidence="3" id="KW-1185">Reference proteome</keyword>
<evidence type="ECO:0000313" key="3">
    <source>
        <dbReference type="Proteomes" id="UP000271974"/>
    </source>
</evidence>
<feature type="coiled-coil region" evidence="1">
    <location>
        <begin position="217"/>
        <end position="244"/>
    </location>
</feature>
<dbReference type="AlphaFoldDB" id="A0A433SWD9"/>
<sequence length="276" mass="31272">MKGGRRRILSTFYISKFGPGSSWPSPEVVLPPLGSAQAPQVSSAVRKRRVLDIGLSPRLTRQASDLKLRQNEAASSFPLPVDTKGRQPLPPLNSQDIRSVQNRGFPKQHSHGDVDNNQVLKQTCLVSAEERHSRNPYKLRRPTPFPVTPVVQNGALFHMLVKGKELKPVGIANDEETCASFYATHFPLLLRKLSETSEAVPAKRVMTEIEAEEQIKLSERRCRAREIRDRLEKAEDMLRQFETDPEDSGPIETELRSDLFNPATWPWNLERYSLDL</sequence>
<keyword evidence="1" id="KW-0175">Coiled coil</keyword>
<proteinExistence type="predicted"/>
<name>A0A433SWD9_ELYCH</name>
<protein>
    <submittedName>
        <fullName evidence="2">Uncharacterized protein</fullName>
    </submittedName>
</protein>
<dbReference type="EMBL" id="RQTK01000918">
    <property type="protein sequence ID" value="RUS73605.1"/>
    <property type="molecule type" value="Genomic_DNA"/>
</dbReference>
<evidence type="ECO:0000256" key="1">
    <source>
        <dbReference type="SAM" id="Coils"/>
    </source>
</evidence>
<dbReference type="Proteomes" id="UP000271974">
    <property type="component" value="Unassembled WGS sequence"/>
</dbReference>
<gene>
    <name evidence="2" type="ORF">EGW08_018628</name>
</gene>
<dbReference type="OrthoDB" id="6047237at2759"/>
<accession>A0A433SWD9</accession>
<evidence type="ECO:0000313" key="2">
    <source>
        <dbReference type="EMBL" id="RUS73605.1"/>
    </source>
</evidence>
<reference evidence="2 3" key="1">
    <citation type="submission" date="2019-01" db="EMBL/GenBank/DDBJ databases">
        <title>A draft genome assembly of the solar-powered sea slug Elysia chlorotica.</title>
        <authorList>
            <person name="Cai H."/>
            <person name="Li Q."/>
            <person name="Fang X."/>
            <person name="Li J."/>
            <person name="Curtis N.E."/>
            <person name="Altenburger A."/>
            <person name="Shibata T."/>
            <person name="Feng M."/>
            <person name="Maeda T."/>
            <person name="Schwartz J.A."/>
            <person name="Shigenobu S."/>
            <person name="Lundholm N."/>
            <person name="Nishiyama T."/>
            <person name="Yang H."/>
            <person name="Hasebe M."/>
            <person name="Li S."/>
            <person name="Pierce S.K."/>
            <person name="Wang J."/>
        </authorList>
    </citation>
    <scope>NUCLEOTIDE SEQUENCE [LARGE SCALE GENOMIC DNA]</scope>
    <source>
        <strain evidence="2">EC2010</strain>
        <tissue evidence="2">Whole organism of an adult</tissue>
    </source>
</reference>
<organism evidence="2 3">
    <name type="scientific">Elysia chlorotica</name>
    <name type="common">Eastern emerald elysia</name>
    <name type="synonym">Sea slug</name>
    <dbReference type="NCBI Taxonomy" id="188477"/>
    <lineage>
        <taxon>Eukaryota</taxon>
        <taxon>Metazoa</taxon>
        <taxon>Spiralia</taxon>
        <taxon>Lophotrochozoa</taxon>
        <taxon>Mollusca</taxon>
        <taxon>Gastropoda</taxon>
        <taxon>Heterobranchia</taxon>
        <taxon>Euthyneura</taxon>
        <taxon>Panpulmonata</taxon>
        <taxon>Sacoglossa</taxon>
        <taxon>Placobranchoidea</taxon>
        <taxon>Plakobranchidae</taxon>
        <taxon>Elysia</taxon>
    </lineage>
</organism>
<comment type="caution">
    <text evidence="2">The sequence shown here is derived from an EMBL/GenBank/DDBJ whole genome shotgun (WGS) entry which is preliminary data.</text>
</comment>